<dbReference type="RefSeq" id="WP_245696680.1">
    <property type="nucleotide sequence ID" value="NZ_FNFY01000011.1"/>
</dbReference>
<dbReference type="AlphaFoldDB" id="A0A1G9F9G6"/>
<evidence type="ECO:0000256" key="1">
    <source>
        <dbReference type="SAM" id="Phobius"/>
    </source>
</evidence>
<dbReference type="Pfam" id="PF02517">
    <property type="entry name" value="Rce1-like"/>
    <property type="match status" value="1"/>
</dbReference>
<feature type="transmembrane region" description="Helical" evidence="1">
    <location>
        <begin position="173"/>
        <end position="191"/>
    </location>
</feature>
<dbReference type="InterPro" id="IPR052710">
    <property type="entry name" value="CAAX_protease"/>
</dbReference>
<feature type="transmembrane region" description="Helical" evidence="1">
    <location>
        <begin position="133"/>
        <end position="152"/>
    </location>
</feature>
<dbReference type="Proteomes" id="UP000199008">
    <property type="component" value="Unassembled WGS sequence"/>
</dbReference>
<dbReference type="GO" id="GO:0080120">
    <property type="term" value="P:CAAX-box protein maturation"/>
    <property type="evidence" value="ECO:0007669"/>
    <property type="project" value="UniProtKB-ARBA"/>
</dbReference>
<dbReference type="PANTHER" id="PTHR36435:SF6">
    <property type="entry name" value="ABORTIVE INFECTION PROTEIN"/>
    <property type="match status" value="1"/>
</dbReference>
<feature type="transmembrane region" description="Helical" evidence="1">
    <location>
        <begin position="12"/>
        <end position="33"/>
    </location>
</feature>
<evidence type="ECO:0000313" key="3">
    <source>
        <dbReference type="EMBL" id="SDK85039.1"/>
    </source>
</evidence>
<sequence>MKKLFRNRQINSALILLIFIGVQLAVIPVGIIMGFTTPDISPDELVTAIIPYQFIAFLIGTILVVIIGGLHQNKNAIERGPQTDIPVTLVWIVGGVILAYASQVIAGMINVYVFGNPLESQNTNEIMNMIESMPLMILIVVLLGPIIEEYVFRRAIFAEVYTLFPMKNVWYKVLAFLVAGLVSGLIFAVAHFDFTHIIIYLAMSYAFSFLYVMTGRLLVPVVIHIIMNGLVVSLQIFLGDQLEELQQYEETLGIAFSVAKNILF</sequence>
<keyword evidence="1" id="KW-0472">Membrane</keyword>
<feature type="transmembrane region" description="Helical" evidence="1">
    <location>
        <begin position="197"/>
        <end position="214"/>
    </location>
</feature>
<reference evidence="4" key="1">
    <citation type="submission" date="2016-10" db="EMBL/GenBank/DDBJ databases">
        <authorList>
            <person name="Varghese N."/>
            <person name="Submissions S."/>
        </authorList>
    </citation>
    <scope>NUCLEOTIDE SEQUENCE [LARGE SCALE GENOMIC DNA]</scope>
    <source>
        <strain evidence="4">CGMCC 1.8895</strain>
    </source>
</reference>
<proteinExistence type="predicted"/>
<evidence type="ECO:0000313" key="4">
    <source>
        <dbReference type="Proteomes" id="UP000199008"/>
    </source>
</evidence>
<name>A0A1G9F9G6_9BACL</name>
<gene>
    <name evidence="3" type="ORF">SAMN05216216_11140</name>
</gene>
<feature type="transmembrane region" description="Helical" evidence="1">
    <location>
        <begin position="89"/>
        <end position="113"/>
    </location>
</feature>
<feature type="domain" description="CAAX prenyl protease 2/Lysostaphin resistance protein A-like" evidence="2">
    <location>
        <begin position="134"/>
        <end position="229"/>
    </location>
</feature>
<accession>A0A1G9F9G6</accession>
<feature type="transmembrane region" description="Helical" evidence="1">
    <location>
        <begin position="45"/>
        <end position="68"/>
    </location>
</feature>
<keyword evidence="4" id="KW-1185">Reference proteome</keyword>
<organism evidence="3 4">
    <name type="scientific">Lacicoccus qingdaonensis</name>
    <dbReference type="NCBI Taxonomy" id="576118"/>
    <lineage>
        <taxon>Bacteria</taxon>
        <taxon>Bacillati</taxon>
        <taxon>Bacillota</taxon>
        <taxon>Bacilli</taxon>
        <taxon>Bacillales</taxon>
        <taxon>Salinicoccaceae</taxon>
        <taxon>Lacicoccus</taxon>
    </lineage>
</organism>
<keyword evidence="1" id="KW-0812">Transmembrane</keyword>
<feature type="transmembrane region" description="Helical" evidence="1">
    <location>
        <begin position="221"/>
        <end position="238"/>
    </location>
</feature>
<dbReference type="InterPro" id="IPR003675">
    <property type="entry name" value="Rce1/LyrA-like_dom"/>
</dbReference>
<keyword evidence="1" id="KW-1133">Transmembrane helix</keyword>
<dbReference type="EMBL" id="FNFY01000011">
    <property type="protein sequence ID" value="SDK85039.1"/>
    <property type="molecule type" value="Genomic_DNA"/>
</dbReference>
<dbReference type="GO" id="GO:0004175">
    <property type="term" value="F:endopeptidase activity"/>
    <property type="evidence" value="ECO:0007669"/>
    <property type="project" value="UniProtKB-ARBA"/>
</dbReference>
<dbReference type="STRING" id="576118.SAMN05216216_11140"/>
<protein>
    <recommendedName>
        <fullName evidence="2">CAAX prenyl protease 2/Lysostaphin resistance protein A-like domain-containing protein</fullName>
    </recommendedName>
</protein>
<dbReference type="PANTHER" id="PTHR36435">
    <property type="entry name" value="SLR1288 PROTEIN"/>
    <property type="match status" value="1"/>
</dbReference>
<evidence type="ECO:0000259" key="2">
    <source>
        <dbReference type="Pfam" id="PF02517"/>
    </source>
</evidence>